<evidence type="ECO:0000313" key="4">
    <source>
        <dbReference type="Proteomes" id="UP000051934"/>
    </source>
</evidence>
<evidence type="ECO:0000256" key="1">
    <source>
        <dbReference type="SAM" id="SignalP"/>
    </source>
</evidence>
<dbReference type="InterPro" id="IPR011051">
    <property type="entry name" value="RmlC_Cupin_sf"/>
</dbReference>
<evidence type="ECO:0000259" key="2">
    <source>
        <dbReference type="Pfam" id="PF07883"/>
    </source>
</evidence>
<name>A0A0R2SD00_9GAMM</name>
<organism evidence="3 4">
    <name type="scientific">OM182 bacterium BACL3 MAG-120507-bin80</name>
    <dbReference type="NCBI Taxonomy" id="1655577"/>
    <lineage>
        <taxon>Bacteria</taxon>
        <taxon>Pseudomonadati</taxon>
        <taxon>Pseudomonadota</taxon>
        <taxon>Gammaproteobacteria</taxon>
        <taxon>OMG group</taxon>
        <taxon>OM182 clade</taxon>
    </lineage>
</organism>
<dbReference type="Proteomes" id="UP000051934">
    <property type="component" value="Unassembled WGS sequence"/>
</dbReference>
<feature type="signal peptide" evidence="1">
    <location>
        <begin position="1"/>
        <end position="22"/>
    </location>
</feature>
<reference evidence="3 4" key="1">
    <citation type="submission" date="2015-10" db="EMBL/GenBank/DDBJ databases">
        <title>Metagenome-Assembled Genomes uncover a global brackish microbiome.</title>
        <authorList>
            <person name="Hugerth L.W."/>
            <person name="Larsson J."/>
            <person name="Alneberg J."/>
            <person name="Lindh M.V."/>
            <person name="Legrand C."/>
            <person name="Pinhassi J."/>
            <person name="Andersson A.F."/>
        </authorList>
    </citation>
    <scope>NUCLEOTIDE SEQUENCE [LARGE SCALE GENOMIC DNA]</scope>
    <source>
        <strain evidence="3">BACL4 MAG-120507-bin80</strain>
    </source>
</reference>
<gene>
    <name evidence="3" type="ORF">ABR69_08350</name>
</gene>
<keyword evidence="1" id="KW-0732">Signal</keyword>
<evidence type="ECO:0000313" key="3">
    <source>
        <dbReference type="EMBL" id="KRO72727.1"/>
    </source>
</evidence>
<dbReference type="SUPFAM" id="SSF51182">
    <property type="entry name" value="RmlC-like cupins"/>
    <property type="match status" value="1"/>
</dbReference>
<accession>A0A0R2SD00</accession>
<dbReference type="InterPro" id="IPR014710">
    <property type="entry name" value="RmlC-like_jellyroll"/>
</dbReference>
<dbReference type="Gene3D" id="2.60.120.10">
    <property type="entry name" value="Jelly Rolls"/>
    <property type="match status" value="1"/>
</dbReference>
<dbReference type="AlphaFoldDB" id="A0A0R2SD00"/>
<protein>
    <recommendedName>
        <fullName evidence="2">Cupin type-2 domain-containing protein</fullName>
    </recommendedName>
</protein>
<feature type="domain" description="Cupin type-2" evidence="2">
    <location>
        <begin position="66"/>
        <end position="118"/>
    </location>
</feature>
<dbReference type="Pfam" id="PF07883">
    <property type="entry name" value="Cupin_2"/>
    <property type="match status" value="1"/>
</dbReference>
<dbReference type="EMBL" id="LIBB01000050">
    <property type="protein sequence ID" value="KRO72727.1"/>
    <property type="molecule type" value="Genomic_DNA"/>
</dbReference>
<sequence length="146" mass="16039">MSVKITHFILTLFLLFSYSAAAETVNFSLESIKWGKPGGGGGYPVGVRTQLIETDESTAGISYYALFPAGSHFDLHWHSFDEFATVLQGEVTLQLNGEALKLAVGGYVKIPGRAEHSWDVPNVTGRKQDVILLVRRRGPADFHFAK</sequence>
<feature type="chain" id="PRO_5006586923" description="Cupin type-2 domain-containing protein" evidence="1">
    <location>
        <begin position="23"/>
        <end position="146"/>
    </location>
</feature>
<comment type="caution">
    <text evidence="3">The sequence shown here is derived from an EMBL/GenBank/DDBJ whole genome shotgun (WGS) entry which is preliminary data.</text>
</comment>
<dbReference type="InterPro" id="IPR013096">
    <property type="entry name" value="Cupin_2"/>
</dbReference>
<proteinExistence type="predicted"/>